<keyword evidence="2 7" id="KW-0812">Transmembrane</keyword>
<feature type="compositionally biased region" description="Acidic residues" evidence="6">
    <location>
        <begin position="1"/>
        <end position="16"/>
    </location>
</feature>
<dbReference type="SUPFAM" id="SSF48652">
    <property type="entry name" value="Tetraspanin"/>
    <property type="match status" value="1"/>
</dbReference>
<feature type="region of interest" description="Disordered" evidence="6">
    <location>
        <begin position="71"/>
        <end position="90"/>
    </location>
</feature>
<evidence type="ECO:0000256" key="3">
    <source>
        <dbReference type="ARBA" id="ARBA00022989"/>
    </source>
</evidence>
<gene>
    <name evidence="9" type="primary">20203024</name>
    <name evidence="8" type="ORF">HELRODRAFT_169961</name>
</gene>
<reference evidence="9" key="3">
    <citation type="submission" date="2015-06" db="UniProtKB">
        <authorList>
            <consortium name="EnsemblMetazoa"/>
        </authorList>
    </citation>
    <scope>IDENTIFICATION</scope>
</reference>
<dbReference type="RefSeq" id="XP_009014011.1">
    <property type="nucleotide sequence ID" value="XM_009015763.1"/>
</dbReference>
<dbReference type="Pfam" id="PF00335">
    <property type="entry name" value="Tetraspanin"/>
    <property type="match status" value="1"/>
</dbReference>
<dbReference type="InterPro" id="IPR018499">
    <property type="entry name" value="Tetraspanin/Peripherin"/>
</dbReference>
<keyword evidence="10" id="KW-1185">Reference proteome</keyword>
<feature type="transmembrane region" description="Helical" evidence="7">
    <location>
        <begin position="190"/>
        <end position="211"/>
    </location>
</feature>
<protein>
    <recommendedName>
        <fullName evidence="11">Tetraspanin</fullName>
    </recommendedName>
</protein>
<comment type="subcellular location">
    <subcellularLocation>
        <location evidence="1">Membrane</location>
        <topology evidence="1">Multi-pass membrane protein</topology>
    </subcellularLocation>
</comment>
<dbReference type="InParanoid" id="T1F2H4"/>
<evidence type="ECO:0000313" key="10">
    <source>
        <dbReference type="Proteomes" id="UP000015101"/>
    </source>
</evidence>
<dbReference type="Gene3D" id="1.10.1450.10">
    <property type="entry name" value="Tetraspanin"/>
    <property type="match status" value="1"/>
</dbReference>
<evidence type="ECO:0000256" key="1">
    <source>
        <dbReference type="ARBA" id="ARBA00004141"/>
    </source>
</evidence>
<name>T1F2H4_HELRO</name>
<sequence length="500" mass="56205">MGDEKDDDGGGSEGEEQPNVQIVSNLPVNENEEDDGEPKKTYKIHSAEDFNKIIKTPVALEKYYGKMEKKASKFERKDKPDEEDRKHRKESRDIAAELKQDESWPFFLLSFINLAICAGNSYGLHILTRKHRRYVAYLSLLEGYDGGGFEYQIFYVMFSTAVVSAMGFLITNGKLFGSAKGLLRYMIYIYVGWSSAMLVVLVGTLGVTYLLTFVTEDLFQKDCPFIVKRGNKLKGYRQAMLKFSTSLTIQRAIHKMHNVFKCCGFLNYSEWLEMTWSDKISRMDLGLPKSCCLPEAGSQCVHLVTKQNTDKLTPIKVGCKAKLTSIMSKFLWRVIVFVGGSAIAIVLCIIVSMLSVKVIRDIDKLILEEKSRQMAIKWLMQKQKEEEEAMREKAERQRRQLEEFNRAKAAAAKARADRIAALKIKMEKENQNKALHDQVKQSQNITKTQEAELGLSTLAPRSPTAAPGDSSSITAGLESMPGMSILPGASKLLGALKKLG</sequence>
<evidence type="ECO:0000256" key="5">
    <source>
        <dbReference type="SAM" id="Coils"/>
    </source>
</evidence>
<dbReference type="GO" id="GO:0005886">
    <property type="term" value="C:plasma membrane"/>
    <property type="evidence" value="ECO:0000318"/>
    <property type="project" value="GO_Central"/>
</dbReference>
<dbReference type="EMBL" id="AMQM01003445">
    <property type="status" value="NOT_ANNOTATED_CDS"/>
    <property type="molecule type" value="Genomic_DNA"/>
</dbReference>
<keyword evidence="3 7" id="KW-1133">Transmembrane helix</keyword>
<proteinExistence type="predicted"/>
<dbReference type="CTD" id="20203024"/>
<feature type="transmembrane region" description="Helical" evidence="7">
    <location>
        <begin position="330"/>
        <end position="354"/>
    </location>
</feature>
<reference evidence="10" key="1">
    <citation type="submission" date="2012-12" db="EMBL/GenBank/DDBJ databases">
        <authorList>
            <person name="Hellsten U."/>
            <person name="Grimwood J."/>
            <person name="Chapman J.A."/>
            <person name="Shapiro H."/>
            <person name="Aerts A."/>
            <person name="Otillar R.P."/>
            <person name="Terry A.Y."/>
            <person name="Boore J.L."/>
            <person name="Simakov O."/>
            <person name="Marletaz F."/>
            <person name="Cho S.-J."/>
            <person name="Edsinger-Gonzales E."/>
            <person name="Havlak P."/>
            <person name="Kuo D.-H."/>
            <person name="Larsson T."/>
            <person name="Lv J."/>
            <person name="Arendt D."/>
            <person name="Savage R."/>
            <person name="Osoegawa K."/>
            <person name="de Jong P."/>
            <person name="Lindberg D.R."/>
            <person name="Seaver E.C."/>
            <person name="Weisblat D.A."/>
            <person name="Putnam N.H."/>
            <person name="Grigoriev I.V."/>
            <person name="Rokhsar D.S."/>
        </authorList>
    </citation>
    <scope>NUCLEOTIDE SEQUENCE</scope>
</reference>
<keyword evidence="5" id="KW-0175">Coiled coil</keyword>
<dbReference type="Proteomes" id="UP000015101">
    <property type="component" value="Unassembled WGS sequence"/>
</dbReference>
<organism evidence="9 10">
    <name type="scientific">Helobdella robusta</name>
    <name type="common">Californian leech</name>
    <dbReference type="NCBI Taxonomy" id="6412"/>
    <lineage>
        <taxon>Eukaryota</taxon>
        <taxon>Metazoa</taxon>
        <taxon>Spiralia</taxon>
        <taxon>Lophotrochozoa</taxon>
        <taxon>Annelida</taxon>
        <taxon>Clitellata</taxon>
        <taxon>Hirudinea</taxon>
        <taxon>Rhynchobdellida</taxon>
        <taxon>Glossiphoniidae</taxon>
        <taxon>Helobdella</taxon>
    </lineage>
</organism>
<reference evidence="8 10" key="2">
    <citation type="journal article" date="2013" name="Nature">
        <title>Insights into bilaterian evolution from three spiralian genomes.</title>
        <authorList>
            <person name="Simakov O."/>
            <person name="Marletaz F."/>
            <person name="Cho S.J."/>
            <person name="Edsinger-Gonzales E."/>
            <person name="Havlak P."/>
            <person name="Hellsten U."/>
            <person name="Kuo D.H."/>
            <person name="Larsson T."/>
            <person name="Lv J."/>
            <person name="Arendt D."/>
            <person name="Savage R."/>
            <person name="Osoegawa K."/>
            <person name="de Jong P."/>
            <person name="Grimwood J."/>
            <person name="Chapman J.A."/>
            <person name="Shapiro H."/>
            <person name="Aerts A."/>
            <person name="Otillar R.P."/>
            <person name="Terry A.Y."/>
            <person name="Boore J.L."/>
            <person name="Grigoriev I.V."/>
            <person name="Lindberg D.R."/>
            <person name="Seaver E.C."/>
            <person name="Weisblat D.A."/>
            <person name="Putnam N.H."/>
            <person name="Rokhsar D.S."/>
        </authorList>
    </citation>
    <scope>NUCLEOTIDE SEQUENCE</scope>
</reference>
<feature type="transmembrane region" description="Helical" evidence="7">
    <location>
        <begin position="106"/>
        <end position="128"/>
    </location>
</feature>
<feature type="region of interest" description="Disordered" evidence="6">
    <location>
        <begin position="451"/>
        <end position="487"/>
    </location>
</feature>
<dbReference type="CDD" id="cd03127">
    <property type="entry name" value="tetraspanin_LEL"/>
    <property type="match status" value="1"/>
</dbReference>
<evidence type="ECO:0000256" key="4">
    <source>
        <dbReference type="ARBA" id="ARBA00023136"/>
    </source>
</evidence>
<evidence type="ECO:0000313" key="8">
    <source>
        <dbReference type="EMBL" id="ESO08222.1"/>
    </source>
</evidence>
<dbReference type="EMBL" id="KB096134">
    <property type="protein sequence ID" value="ESO08222.1"/>
    <property type="molecule type" value="Genomic_DNA"/>
</dbReference>
<accession>T1F2H4</accession>
<evidence type="ECO:0008006" key="11">
    <source>
        <dbReference type="Google" id="ProtNLM"/>
    </source>
</evidence>
<dbReference type="EnsemblMetazoa" id="HelroT169961">
    <property type="protein sequence ID" value="HelroP169961"/>
    <property type="gene ID" value="HelroG169961"/>
</dbReference>
<feature type="transmembrane region" description="Helical" evidence="7">
    <location>
        <begin position="149"/>
        <end position="170"/>
    </location>
</feature>
<evidence type="ECO:0000256" key="7">
    <source>
        <dbReference type="SAM" id="Phobius"/>
    </source>
</evidence>
<evidence type="ECO:0000256" key="2">
    <source>
        <dbReference type="ARBA" id="ARBA00022692"/>
    </source>
</evidence>
<feature type="region of interest" description="Disordered" evidence="6">
    <location>
        <begin position="1"/>
        <end position="42"/>
    </location>
</feature>
<dbReference type="AlphaFoldDB" id="T1F2H4"/>
<dbReference type="InterPro" id="IPR008952">
    <property type="entry name" value="Tetraspanin_EC2_sf"/>
</dbReference>
<dbReference type="GeneID" id="20203024"/>
<evidence type="ECO:0000313" key="9">
    <source>
        <dbReference type="EnsemblMetazoa" id="HelroP169961"/>
    </source>
</evidence>
<dbReference type="HOGENOM" id="CLU_545467_0_0_1"/>
<feature type="compositionally biased region" description="Polar residues" evidence="6">
    <location>
        <begin position="18"/>
        <end position="28"/>
    </location>
</feature>
<evidence type="ECO:0000256" key="6">
    <source>
        <dbReference type="SAM" id="MobiDB-lite"/>
    </source>
</evidence>
<keyword evidence="4 7" id="KW-0472">Membrane</keyword>
<feature type="coiled-coil region" evidence="5">
    <location>
        <begin position="377"/>
        <end position="445"/>
    </location>
</feature>
<dbReference type="KEGG" id="hro:HELRODRAFT_169961"/>